<protein>
    <recommendedName>
        <fullName evidence="2">Calcineurin-like phosphoesterase domain-containing protein</fullName>
    </recommendedName>
</protein>
<dbReference type="Gene3D" id="3.60.21.10">
    <property type="match status" value="1"/>
</dbReference>
<keyword evidence="4" id="KW-1185">Reference proteome</keyword>
<dbReference type="OrthoDB" id="630188at2759"/>
<dbReference type="GO" id="GO:0016787">
    <property type="term" value="F:hydrolase activity"/>
    <property type="evidence" value="ECO:0007669"/>
    <property type="project" value="InterPro"/>
</dbReference>
<comment type="caution">
    <text evidence="3">The sequence shown here is derived from an EMBL/GenBank/DDBJ whole genome shotgun (WGS) entry which is preliminary data.</text>
</comment>
<dbReference type="PANTHER" id="PTHR12905">
    <property type="entry name" value="METALLOPHOSPHOESTERASE"/>
    <property type="match status" value="1"/>
</dbReference>
<dbReference type="OMA" id="IHPLTAD"/>
<organism evidence="3 4">
    <name type="scientific">Coniophora puteana (strain RWD-64-598)</name>
    <name type="common">Brown rot fungus</name>
    <dbReference type="NCBI Taxonomy" id="741705"/>
    <lineage>
        <taxon>Eukaryota</taxon>
        <taxon>Fungi</taxon>
        <taxon>Dikarya</taxon>
        <taxon>Basidiomycota</taxon>
        <taxon>Agaricomycotina</taxon>
        <taxon>Agaricomycetes</taxon>
        <taxon>Agaricomycetidae</taxon>
        <taxon>Boletales</taxon>
        <taxon>Coniophorineae</taxon>
        <taxon>Coniophoraceae</taxon>
        <taxon>Coniophora</taxon>
    </lineage>
</organism>
<feature type="region of interest" description="Disordered" evidence="1">
    <location>
        <begin position="269"/>
        <end position="306"/>
    </location>
</feature>
<dbReference type="InterPro" id="IPR029052">
    <property type="entry name" value="Metallo-depent_PP-like"/>
</dbReference>
<evidence type="ECO:0000313" key="3">
    <source>
        <dbReference type="EMBL" id="EIW84205.1"/>
    </source>
</evidence>
<sequence length="306" mass="34499">MASLVGRNGTIHTTYDIVTPPPHPGKGWTRFVCISDTHSAEFPVPPGDVLLHSGDLSELGRKPELLKTLDWLSALSHSVKIIIAGNHDLSLHEGWYENNRKRFRRGSSLTQDDEDVAELRDIFRNRIRDDYGIVYLQDQSHAFRLSKDAREWTVYGSPWQPWFWDWAFNYEKDEAEDKVTKIPEVDILLTHGPPHKMLDTTTRGESAGCPELRCHLGSMQRPPLLHLFGHIHEGHGALVHDWSKDDKQLDKGNASSTNPNPRETLVVNAANAPMGKKSRTPDGERVPPGGPGFQPVIVDIRDNAHR</sequence>
<reference evidence="4" key="1">
    <citation type="journal article" date="2012" name="Science">
        <title>The Paleozoic origin of enzymatic lignin decomposition reconstructed from 31 fungal genomes.</title>
        <authorList>
            <person name="Floudas D."/>
            <person name="Binder M."/>
            <person name="Riley R."/>
            <person name="Barry K."/>
            <person name="Blanchette R.A."/>
            <person name="Henrissat B."/>
            <person name="Martinez A.T."/>
            <person name="Otillar R."/>
            <person name="Spatafora J.W."/>
            <person name="Yadav J.S."/>
            <person name="Aerts A."/>
            <person name="Benoit I."/>
            <person name="Boyd A."/>
            <person name="Carlson A."/>
            <person name="Copeland A."/>
            <person name="Coutinho P.M."/>
            <person name="de Vries R.P."/>
            <person name="Ferreira P."/>
            <person name="Findley K."/>
            <person name="Foster B."/>
            <person name="Gaskell J."/>
            <person name="Glotzer D."/>
            <person name="Gorecki P."/>
            <person name="Heitman J."/>
            <person name="Hesse C."/>
            <person name="Hori C."/>
            <person name="Igarashi K."/>
            <person name="Jurgens J.A."/>
            <person name="Kallen N."/>
            <person name="Kersten P."/>
            <person name="Kohler A."/>
            <person name="Kuees U."/>
            <person name="Kumar T.K.A."/>
            <person name="Kuo A."/>
            <person name="LaButti K."/>
            <person name="Larrondo L.F."/>
            <person name="Lindquist E."/>
            <person name="Ling A."/>
            <person name="Lombard V."/>
            <person name="Lucas S."/>
            <person name="Lundell T."/>
            <person name="Martin R."/>
            <person name="McLaughlin D.J."/>
            <person name="Morgenstern I."/>
            <person name="Morin E."/>
            <person name="Murat C."/>
            <person name="Nagy L.G."/>
            <person name="Nolan M."/>
            <person name="Ohm R.A."/>
            <person name="Patyshakuliyeva A."/>
            <person name="Rokas A."/>
            <person name="Ruiz-Duenas F.J."/>
            <person name="Sabat G."/>
            <person name="Salamov A."/>
            <person name="Samejima M."/>
            <person name="Schmutz J."/>
            <person name="Slot J.C."/>
            <person name="St John F."/>
            <person name="Stenlid J."/>
            <person name="Sun H."/>
            <person name="Sun S."/>
            <person name="Syed K."/>
            <person name="Tsang A."/>
            <person name="Wiebenga A."/>
            <person name="Young D."/>
            <person name="Pisabarro A."/>
            <person name="Eastwood D.C."/>
            <person name="Martin F."/>
            <person name="Cullen D."/>
            <person name="Grigoriev I.V."/>
            <person name="Hibbett D.S."/>
        </authorList>
    </citation>
    <scope>NUCLEOTIDE SEQUENCE [LARGE SCALE GENOMIC DNA]</scope>
    <source>
        <strain evidence="4">RWD-64-598 SS2</strain>
    </source>
</reference>
<gene>
    <name evidence="3" type="ORF">CONPUDRAFT_80627</name>
</gene>
<dbReference type="SUPFAM" id="SSF56300">
    <property type="entry name" value="Metallo-dependent phosphatases"/>
    <property type="match status" value="1"/>
</dbReference>
<dbReference type="KEGG" id="cput:CONPUDRAFT_80627"/>
<name>A0A5M3MZX9_CONPW</name>
<proteinExistence type="predicted"/>
<dbReference type="AlphaFoldDB" id="A0A5M3MZX9"/>
<accession>A0A5M3MZX9</accession>
<dbReference type="CDD" id="cd07379">
    <property type="entry name" value="MPP_239FB"/>
    <property type="match status" value="1"/>
</dbReference>
<dbReference type="GeneID" id="19210106"/>
<evidence type="ECO:0000256" key="1">
    <source>
        <dbReference type="SAM" id="MobiDB-lite"/>
    </source>
</evidence>
<evidence type="ECO:0000259" key="2">
    <source>
        <dbReference type="Pfam" id="PF00149"/>
    </source>
</evidence>
<dbReference type="PANTHER" id="PTHR12905:SF0">
    <property type="entry name" value="CALCINEURIN-LIKE PHOSPHOESTERASE DOMAIN-CONTAINING PROTEIN"/>
    <property type="match status" value="1"/>
</dbReference>
<evidence type="ECO:0000313" key="4">
    <source>
        <dbReference type="Proteomes" id="UP000053558"/>
    </source>
</evidence>
<dbReference type="Proteomes" id="UP000053558">
    <property type="component" value="Unassembled WGS sequence"/>
</dbReference>
<dbReference type="InterPro" id="IPR051693">
    <property type="entry name" value="UPF0046_metallophosphoest"/>
</dbReference>
<feature type="domain" description="Calcineurin-like phosphoesterase" evidence="2">
    <location>
        <begin position="46"/>
        <end position="233"/>
    </location>
</feature>
<dbReference type="RefSeq" id="XP_007765495.1">
    <property type="nucleotide sequence ID" value="XM_007767305.1"/>
</dbReference>
<dbReference type="InterPro" id="IPR004843">
    <property type="entry name" value="Calcineurin-like_PHP"/>
</dbReference>
<dbReference type="EMBL" id="JH711575">
    <property type="protein sequence ID" value="EIW84205.1"/>
    <property type="molecule type" value="Genomic_DNA"/>
</dbReference>
<dbReference type="Pfam" id="PF00149">
    <property type="entry name" value="Metallophos"/>
    <property type="match status" value="1"/>
</dbReference>